<geneLocation type="mitochondrion" evidence="7"/>
<dbReference type="OMA" id="PSAKCAF"/>
<feature type="domain" description="RRM" evidence="5">
    <location>
        <begin position="419"/>
        <end position="492"/>
    </location>
</feature>
<evidence type="ECO:0000259" key="5">
    <source>
        <dbReference type="PROSITE" id="PS50102"/>
    </source>
</evidence>
<feature type="domain" description="RRM" evidence="5">
    <location>
        <begin position="179"/>
        <end position="251"/>
    </location>
</feature>
<proteinExistence type="predicted"/>
<feature type="compositionally biased region" description="Basic and acidic residues" evidence="4">
    <location>
        <begin position="103"/>
        <end position="127"/>
    </location>
</feature>
<dbReference type="InterPro" id="IPR045137">
    <property type="entry name" value="RBM26/27"/>
</dbReference>
<dbReference type="Pfam" id="PF00076">
    <property type="entry name" value="RRM_1"/>
    <property type="match status" value="1"/>
</dbReference>
<keyword evidence="8" id="KW-1185">Reference proteome</keyword>
<dbReference type="OrthoDB" id="443401at2759"/>
<dbReference type="EMBL" id="OVEO01000011">
    <property type="protein sequence ID" value="SPQ99177.1"/>
    <property type="molecule type" value="Genomic_DNA"/>
</dbReference>
<evidence type="ECO:0000256" key="3">
    <source>
        <dbReference type="SAM" id="Coils"/>
    </source>
</evidence>
<dbReference type="EMBL" id="CDSF01000057">
    <property type="protein sequence ID" value="CEO96243.1"/>
    <property type="molecule type" value="Genomic_DNA"/>
</dbReference>
<feature type="compositionally biased region" description="Low complexity" evidence="4">
    <location>
        <begin position="84"/>
        <end position="102"/>
    </location>
</feature>
<dbReference type="GO" id="GO:0003723">
    <property type="term" value="F:RNA binding"/>
    <property type="evidence" value="ECO:0007669"/>
    <property type="project" value="UniProtKB-UniRule"/>
</dbReference>
<dbReference type="CDD" id="cd12257">
    <property type="entry name" value="RRM1_RBM26_like"/>
    <property type="match status" value="1"/>
</dbReference>
<dbReference type="PANTHER" id="PTHR14398">
    <property type="entry name" value="RNA RECOGNITION RRM/RNP DOMAIN"/>
    <property type="match status" value="1"/>
</dbReference>
<keyword evidence="3" id="KW-0175">Coiled coil</keyword>
<keyword evidence="1 2" id="KW-0694">RNA-binding</keyword>
<evidence type="ECO:0000256" key="1">
    <source>
        <dbReference type="ARBA" id="ARBA00022884"/>
    </source>
</evidence>
<evidence type="ECO:0000313" key="8">
    <source>
        <dbReference type="Proteomes" id="UP000039324"/>
    </source>
</evidence>
<feature type="coiled-coil region" evidence="3">
    <location>
        <begin position="261"/>
        <end position="332"/>
    </location>
</feature>
<evidence type="ECO:0000256" key="4">
    <source>
        <dbReference type="SAM" id="MobiDB-lite"/>
    </source>
</evidence>
<dbReference type="InterPro" id="IPR000504">
    <property type="entry name" value="RRM_dom"/>
</dbReference>
<dbReference type="Proteomes" id="UP000039324">
    <property type="component" value="Unassembled WGS sequence"/>
</dbReference>
<dbReference type="Pfam" id="PF01480">
    <property type="entry name" value="PWI"/>
    <property type="match status" value="1"/>
</dbReference>
<name>A0A0G4IM33_PLABS</name>
<dbReference type="STRING" id="37360.A0A0G4IM33"/>
<feature type="region of interest" description="Disordered" evidence="4">
    <location>
        <begin position="332"/>
        <end position="354"/>
    </location>
</feature>
<evidence type="ECO:0000313" key="7">
    <source>
        <dbReference type="EMBL" id="SPQ99177.1"/>
    </source>
</evidence>
<evidence type="ECO:0000313" key="6">
    <source>
        <dbReference type="EMBL" id="CEO96243.1"/>
    </source>
</evidence>
<accession>A0A0G4IM33</accession>
<dbReference type="InterPro" id="IPR002483">
    <property type="entry name" value="PWI_dom"/>
</dbReference>
<evidence type="ECO:0000256" key="2">
    <source>
        <dbReference type="PROSITE-ProRule" id="PRU00176"/>
    </source>
</evidence>
<dbReference type="SMART" id="SM00360">
    <property type="entry name" value="RRM"/>
    <property type="match status" value="2"/>
</dbReference>
<sequence length="543" mass="59312">MTLAAAIVEPVRRHLHDRLPKICDADPDALSTYILALLQRDQPASALRESCAKELDEFLGSQTSAFVDDLFTVISDFDKQQQQSVAPAPTSPPRRSSSPGRHAPYDRRGTKRRYDDDRRRDRYDPMDRGSTFIDYRGPMSGPYGPRPRHGDDHGHPRQRRPSTSMNGGGPSPQHPHKPTNLFVSNVPPHLNNLATLSAHFSRFGEIVNLQIKADQCKAFIQFKTHEQAKAALGCPEAVANNRFIRVYWARYDPMDKSARLASDLAAESDEAAEALRAQEREAQARRERASLTADLSSKTNMLSKLKSMTGENAARAAQIATLESQVAEAEKKLSELPAVPDEPSPAASAAGAQAAPSIQEELALAEREAAAYGIIDAHGNIIDGGRGGFRGRGRGRGARGTARGAITGRQSMTLDNRTRTLCVRGIPETYANEKMIRSHFQSFGEITRVAMGALDAPTTALVEFRTRNMAQVALKHGRSMLQNPLELEWSENGFPSDGGATVGSAPPSEQASPRPTAAPAPVIVNDGLSDDEEDEDKDRSWKR</sequence>
<feature type="region of interest" description="Disordered" evidence="4">
    <location>
        <begin position="489"/>
        <end position="543"/>
    </location>
</feature>
<dbReference type="SUPFAM" id="SSF54928">
    <property type="entry name" value="RNA-binding domain, RBD"/>
    <property type="match status" value="1"/>
</dbReference>
<dbReference type="PANTHER" id="PTHR14398:SF0">
    <property type="entry name" value="ZINC FINGER PROTEIN SWM"/>
    <property type="match status" value="1"/>
</dbReference>
<protein>
    <recommendedName>
        <fullName evidence="5">RRM domain-containing protein</fullName>
    </recommendedName>
</protein>
<reference evidence="7 9" key="2">
    <citation type="submission" date="2018-03" db="EMBL/GenBank/DDBJ databases">
        <authorList>
            <person name="Fogelqvist J."/>
        </authorList>
    </citation>
    <scope>NUCLEOTIDE SEQUENCE [LARGE SCALE GENOMIC DNA]</scope>
</reference>
<gene>
    <name evidence="6" type="ORF">PBRA_004914</name>
    <name evidence="7" type="ORF">PLBR_LOCUS6392</name>
</gene>
<feature type="region of interest" description="Disordered" evidence="4">
    <location>
        <begin position="79"/>
        <end position="179"/>
    </location>
</feature>
<dbReference type="InterPro" id="IPR035979">
    <property type="entry name" value="RBD_domain_sf"/>
</dbReference>
<dbReference type="AlphaFoldDB" id="A0A0G4IM33"/>
<dbReference type="Proteomes" id="UP000290189">
    <property type="component" value="Unassembled WGS sequence"/>
</dbReference>
<organism evidence="6 8">
    <name type="scientific">Plasmodiophora brassicae</name>
    <name type="common">Clubroot disease agent</name>
    <dbReference type="NCBI Taxonomy" id="37360"/>
    <lineage>
        <taxon>Eukaryota</taxon>
        <taxon>Sar</taxon>
        <taxon>Rhizaria</taxon>
        <taxon>Endomyxa</taxon>
        <taxon>Phytomyxea</taxon>
        <taxon>Plasmodiophorida</taxon>
        <taxon>Plasmodiophoridae</taxon>
        <taxon>Plasmodiophora</taxon>
    </lineage>
</organism>
<dbReference type="Gene3D" id="3.30.70.330">
    <property type="match status" value="2"/>
</dbReference>
<evidence type="ECO:0000313" key="9">
    <source>
        <dbReference type="Proteomes" id="UP000290189"/>
    </source>
</evidence>
<dbReference type="GO" id="GO:0005634">
    <property type="term" value="C:nucleus"/>
    <property type="evidence" value="ECO:0007669"/>
    <property type="project" value="TreeGrafter"/>
</dbReference>
<reference evidence="6 8" key="1">
    <citation type="submission" date="2015-02" db="EMBL/GenBank/DDBJ databases">
        <authorList>
            <person name="Chooi Y.-H."/>
        </authorList>
    </citation>
    <scope>NUCLEOTIDE SEQUENCE [LARGE SCALE GENOMIC DNA]</scope>
    <source>
        <strain evidence="6">E3</strain>
    </source>
</reference>
<dbReference type="InterPro" id="IPR012677">
    <property type="entry name" value="Nucleotide-bd_a/b_plait_sf"/>
</dbReference>
<feature type="compositionally biased region" description="Low complexity" evidence="4">
    <location>
        <begin position="337"/>
        <end position="354"/>
    </location>
</feature>
<keyword evidence="7" id="KW-0496">Mitochondrion</keyword>
<dbReference type="PROSITE" id="PS50102">
    <property type="entry name" value="RRM"/>
    <property type="match status" value="2"/>
</dbReference>